<proteinExistence type="predicted"/>
<accession>A0AAD7S1R1</accession>
<sequence>MTCKVNEIRSLYEPLLLLQHLGMFHVTHWPSSALSADMARMLLLSALSGFATFRKKSLRMHVMNAGHNVDQGAAVFLGAGMKEPNSLSRRCRDQETKPGIARTRLAVEVAAQVCTTGVSRLSKDWPMAQRRGGHWQTAEVSRDKGSAFPDPQSNSA</sequence>
<dbReference type="AlphaFoldDB" id="A0AAD7S1R1"/>
<evidence type="ECO:0000256" key="1">
    <source>
        <dbReference type="SAM" id="MobiDB-lite"/>
    </source>
</evidence>
<organism evidence="2 3">
    <name type="scientific">Aldrovandia affinis</name>
    <dbReference type="NCBI Taxonomy" id="143900"/>
    <lineage>
        <taxon>Eukaryota</taxon>
        <taxon>Metazoa</taxon>
        <taxon>Chordata</taxon>
        <taxon>Craniata</taxon>
        <taxon>Vertebrata</taxon>
        <taxon>Euteleostomi</taxon>
        <taxon>Actinopterygii</taxon>
        <taxon>Neopterygii</taxon>
        <taxon>Teleostei</taxon>
        <taxon>Notacanthiformes</taxon>
        <taxon>Halosauridae</taxon>
        <taxon>Aldrovandia</taxon>
    </lineage>
</organism>
<comment type="caution">
    <text evidence="2">The sequence shown here is derived from an EMBL/GenBank/DDBJ whole genome shotgun (WGS) entry which is preliminary data.</text>
</comment>
<reference evidence="2" key="1">
    <citation type="journal article" date="2023" name="Science">
        <title>Genome structures resolve the early diversification of teleost fishes.</title>
        <authorList>
            <person name="Parey E."/>
            <person name="Louis A."/>
            <person name="Montfort J."/>
            <person name="Bouchez O."/>
            <person name="Roques C."/>
            <person name="Iampietro C."/>
            <person name="Lluch J."/>
            <person name="Castinel A."/>
            <person name="Donnadieu C."/>
            <person name="Desvignes T."/>
            <person name="Floi Bucao C."/>
            <person name="Jouanno E."/>
            <person name="Wen M."/>
            <person name="Mejri S."/>
            <person name="Dirks R."/>
            <person name="Jansen H."/>
            <person name="Henkel C."/>
            <person name="Chen W.J."/>
            <person name="Zahm M."/>
            <person name="Cabau C."/>
            <person name="Klopp C."/>
            <person name="Thompson A.W."/>
            <person name="Robinson-Rechavi M."/>
            <person name="Braasch I."/>
            <person name="Lecointre G."/>
            <person name="Bobe J."/>
            <person name="Postlethwait J.H."/>
            <person name="Berthelot C."/>
            <person name="Roest Crollius H."/>
            <person name="Guiguen Y."/>
        </authorList>
    </citation>
    <scope>NUCLEOTIDE SEQUENCE</scope>
    <source>
        <strain evidence="2">NC1722</strain>
    </source>
</reference>
<protein>
    <submittedName>
        <fullName evidence="2">Uncharacterized protein</fullName>
    </submittedName>
</protein>
<evidence type="ECO:0000313" key="3">
    <source>
        <dbReference type="Proteomes" id="UP001221898"/>
    </source>
</evidence>
<keyword evidence="3" id="KW-1185">Reference proteome</keyword>
<gene>
    <name evidence="2" type="ORF">AAFF_G00047660</name>
</gene>
<feature type="region of interest" description="Disordered" evidence="1">
    <location>
        <begin position="127"/>
        <end position="156"/>
    </location>
</feature>
<evidence type="ECO:0000313" key="2">
    <source>
        <dbReference type="EMBL" id="KAJ8394359.1"/>
    </source>
</evidence>
<dbReference type="EMBL" id="JAINUG010000127">
    <property type="protein sequence ID" value="KAJ8394359.1"/>
    <property type="molecule type" value="Genomic_DNA"/>
</dbReference>
<dbReference type="Proteomes" id="UP001221898">
    <property type="component" value="Unassembled WGS sequence"/>
</dbReference>
<name>A0AAD7S1R1_9TELE</name>